<comment type="similarity">
    <text evidence="1 7 8">Belongs to the TRAFAC class translation factor GTPase superfamily. Classic translation factor GTPase family. IF-2 subfamily.</text>
</comment>
<evidence type="ECO:0000256" key="8">
    <source>
        <dbReference type="RuleBase" id="RU000644"/>
    </source>
</evidence>
<dbReference type="SUPFAM" id="SSF50447">
    <property type="entry name" value="Translation proteins"/>
    <property type="match status" value="2"/>
</dbReference>
<dbReference type="SUPFAM" id="SSF52540">
    <property type="entry name" value="P-loop containing nucleoside triphosphate hydrolases"/>
    <property type="match status" value="1"/>
</dbReference>
<dbReference type="InterPro" id="IPR000178">
    <property type="entry name" value="TF_IF2_bacterial-like"/>
</dbReference>
<feature type="binding site" evidence="7">
    <location>
        <begin position="467"/>
        <end position="474"/>
    </location>
    <ligand>
        <name>GTP</name>
        <dbReference type="ChEBI" id="CHEBI:37565"/>
    </ligand>
</feature>
<dbReference type="NCBIfam" id="TIGR00231">
    <property type="entry name" value="small_GTP"/>
    <property type="match status" value="1"/>
</dbReference>
<accession>A0A1M7E9J2</accession>
<keyword evidence="7" id="KW-0963">Cytoplasm</keyword>
<feature type="binding site" evidence="7">
    <location>
        <begin position="514"/>
        <end position="518"/>
    </location>
    <ligand>
        <name>GTP</name>
        <dbReference type="ChEBI" id="CHEBI:37565"/>
    </ligand>
</feature>
<comment type="subcellular location">
    <subcellularLocation>
        <location evidence="7">Cytoplasm</location>
    </subcellularLocation>
</comment>
<evidence type="ECO:0000313" key="11">
    <source>
        <dbReference type="EMBL" id="SHL88310.1"/>
    </source>
</evidence>
<feature type="domain" description="Tr-type G" evidence="10">
    <location>
        <begin position="458"/>
        <end position="628"/>
    </location>
</feature>
<dbReference type="Gene3D" id="3.40.50.10050">
    <property type="entry name" value="Translation initiation factor IF- 2, domain 3"/>
    <property type="match status" value="1"/>
</dbReference>
<dbReference type="GO" id="GO:0005525">
    <property type="term" value="F:GTP binding"/>
    <property type="evidence" value="ECO:0007669"/>
    <property type="project" value="UniProtKB-KW"/>
</dbReference>
<dbReference type="InterPro" id="IPR005225">
    <property type="entry name" value="Small_GTP-bd"/>
</dbReference>
<evidence type="ECO:0000313" key="12">
    <source>
        <dbReference type="Proteomes" id="UP000184092"/>
    </source>
</evidence>
<keyword evidence="4 7" id="KW-0547">Nucleotide-binding</keyword>
<feature type="compositionally biased region" description="Low complexity" evidence="9">
    <location>
        <begin position="246"/>
        <end position="262"/>
    </location>
</feature>
<dbReference type="Gene3D" id="3.40.50.300">
    <property type="entry name" value="P-loop containing nucleotide triphosphate hydrolases"/>
    <property type="match status" value="1"/>
</dbReference>
<dbReference type="FunFam" id="2.40.30.10:FF:000007">
    <property type="entry name" value="Translation initiation factor IF-2"/>
    <property type="match status" value="1"/>
</dbReference>
<dbReference type="PANTHER" id="PTHR43381:SF5">
    <property type="entry name" value="TR-TYPE G DOMAIN-CONTAINING PROTEIN"/>
    <property type="match status" value="1"/>
</dbReference>
<feature type="compositionally biased region" description="Basic and acidic residues" evidence="9">
    <location>
        <begin position="357"/>
        <end position="373"/>
    </location>
</feature>
<dbReference type="PANTHER" id="PTHR43381">
    <property type="entry name" value="TRANSLATION INITIATION FACTOR IF-2-RELATED"/>
    <property type="match status" value="1"/>
</dbReference>
<evidence type="ECO:0000256" key="6">
    <source>
        <dbReference type="ARBA" id="ARBA00023134"/>
    </source>
</evidence>
<dbReference type="HAMAP" id="MF_00100_B">
    <property type="entry name" value="IF_2_B"/>
    <property type="match status" value="1"/>
</dbReference>
<dbReference type="Proteomes" id="UP000184092">
    <property type="component" value="Unassembled WGS sequence"/>
</dbReference>
<dbReference type="PROSITE" id="PS01176">
    <property type="entry name" value="IF2"/>
    <property type="match status" value="1"/>
</dbReference>
<organism evidence="11 12">
    <name type="scientific">Flavobacterium xinjiangense</name>
    <dbReference type="NCBI Taxonomy" id="178356"/>
    <lineage>
        <taxon>Bacteria</taxon>
        <taxon>Pseudomonadati</taxon>
        <taxon>Bacteroidota</taxon>
        <taxon>Flavobacteriia</taxon>
        <taxon>Flavobacteriales</taxon>
        <taxon>Flavobacteriaceae</taxon>
        <taxon>Flavobacterium</taxon>
    </lineage>
</organism>
<dbReference type="GO" id="GO:0003924">
    <property type="term" value="F:GTPase activity"/>
    <property type="evidence" value="ECO:0007669"/>
    <property type="project" value="UniProtKB-UniRule"/>
</dbReference>
<dbReference type="InterPro" id="IPR053905">
    <property type="entry name" value="EF-G-like_DII"/>
</dbReference>
<dbReference type="Gene3D" id="2.40.30.10">
    <property type="entry name" value="Translation factors"/>
    <property type="match status" value="2"/>
</dbReference>
<dbReference type="InterPro" id="IPR015760">
    <property type="entry name" value="TIF_IF2"/>
</dbReference>
<comment type="function">
    <text evidence="7 8">One of the essential components for the initiation of protein synthesis. Protects formylmethionyl-tRNA from spontaneous hydrolysis and promotes its binding to the 30S ribosomal subunits. Also involved in the hydrolysis of GTP during the formation of the 70S ribosomal complex.</text>
</comment>
<dbReference type="GO" id="GO:0003743">
    <property type="term" value="F:translation initiation factor activity"/>
    <property type="evidence" value="ECO:0007669"/>
    <property type="project" value="UniProtKB-UniRule"/>
</dbReference>
<dbReference type="CDD" id="cd03702">
    <property type="entry name" value="IF2_mtIF2_II"/>
    <property type="match status" value="1"/>
</dbReference>
<dbReference type="FunFam" id="3.40.50.300:FF:000019">
    <property type="entry name" value="Translation initiation factor IF-2"/>
    <property type="match status" value="1"/>
</dbReference>
<dbReference type="CDD" id="cd01887">
    <property type="entry name" value="IF2_eIF5B"/>
    <property type="match status" value="1"/>
</dbReference>
<keyword evidence="5 7" id="KW-0648">Protein biosynthesis</keyword>
<gene>
    <name evidence="7" type="primary">infB</name>
    <name evidence="11" type="ORF">SAMN05216269_101389</name>
</gene>
<dbReference type="InterPro" id="IPR006847">
    <property type="entry name" value="IF2_N"/>
</dbReference>
<evidence type="ECO:0000256" key="4">
    <source>
        <dbReference type="ARBA" id="ARBA00022741"/>
    </source>
</evidence>
<dbReference type="InterPro" id="IPR023115">
    <property type="entry name" value="TIF_IF2_dom3"/>
</dbReference>
<keyword evidence="12" id="KW-1185">Reference proteome</keyword>
<keyword evidence="3 7" id="KW-0396">Initiation factor</keyword>
<dbReference type="InterPro" id="IPR036925">
    <property type="entry name" value="TIF_IF2_dom3_sf"/>
</dbReference>
<proteinExistence type="inferred from homology"/>
<evidence type="ECO:0000259" key="10">
    <source>
        <dbReference type="PROSITE" id="PS51722"/>
    </source>
</evidence>
<dbReference type="EMBL" id="FRCL01000001">
    <property type="protein sequence ID" value="SHL88310.1"/>
    <property type="molecule type" value="Genomic_DNA"/>
</dbReference>
<evidence type="ECO:0000256" key="1">
    <source>
        <dbReference type="ARBA" id="ARBA00007733"/>
    </source>
</evidence>
<feature type="region of interest" description="Disordered" evidence="9">
    <location>
        <begin position="230"/>
        <end position="313"/>
    </location>
</feature>
<sequence length="960" mass="104882">MSEERIIRINKVLRELNISLERAVDYLKDKGIAIEANPNTKISDDVYNVLCGQFAGDKGNKEASKEVGEEKRKEKEALRVEREKEIEDKRKLDEERLKQQEVIKARAVISGPVQVGKIDLNPKKPVTVPTPKAVEKIEVPVVKVTEEKPVVTEAVEKAPAPKAPLQEKPVSDKKEVKPVVGIKEVKKEPVKEVVSEPAKVEKVDEAPVDETITTQYQKLSGTTLTGQIIDLSQFNKPKKKKEEPKITPNKPGAPGSAAANANKNKRKRIAPKPGAPRPPATPGVPGAPNPNKITPNVGGGGFNANRSARPGFVKGNRPAIVAKVEPTEEEVKNQIRETLEKLQGKGGKSKAAKYRRDKRDTHRQKSDDEQRAIDEGSKTIKVTEFVTVGEIAIMMDVPITKVIGTCMSLGIMVTMNQRLDAETLTIVADEFGYEVEFITVDIEEAIQVVADKEEDLVFRAPIVTVMGHVDHGKTSLLDYIRKENVIAGESGGITQHIGAYGVTLDNGQKIAFLDTPGHEAFTAMRARGAQVTDIAIIVIAADDDIMPQTKEAISHAQAAGVPIIFAINKIDKPNANPEKVKERLASMNLLVEDWGGKIQSHDISAKVGTGVKELLEKVLLEAELLDLKSNPNKAASGTVVEAFLDKGKGYVSTILVQNGTLKIGDYMLAGKHHGKIKAMHDERGNIVTVAGPSTPVSVLGLDGAATAGDKFNIFEDEKEAKQIASKRSQLMREQSVRTQRHITLDEIGRRIALGQFKELNIILKGDVDGSVEALSDSFSKLSTEEIQINIIHKGVGAITETDVMLASASDAIIIGFNVRPAGNARQLADKEEIDIRYYSIIYAAIDDLKDAMEGMLAPEMKEEILGTAEIREIFKISKVGSIAGSMVMDGKIVKNAKMRIIREGVVVFTGELLALKRFKDDVKDVAKGYDCGIQVKGYNDIEERDVIESYHEVAVKKKLK</sequence>
<feature type="binding site" evidence="7">
    <location>
        <begin position="568"/>
        <end position="571"/>
    </location>
    <ligand>
        <name>GTP</name>
        <dbReference type="ChEBI" id="CHEBI:37565"/>
    </ligand>
</feature>
<dbReference type="Pfam" id="PF11987">
    <property type="entry name" value="IF-2"/>
    <property type="match status" value="1"/>
</dbReference>
<evidence type="ECO:0000256" key="5">
    <source>
        <dbReference type="ARBA" id="ARBA00022917"/>
    </source>
</evidence>
<dbReference type="Pfam" id="PF22042">
    <property type="entry name" value="EF-G_D2"/>
    <property type="match status" value="1"/>
</dbReference>
<dbReference type="PROSITE" id="PS51722">
    <property type="entry name" value="G_TR_2"/>
    <property type="match status" value="1"/>
</dbReference>
<evidence type="ECO:0000256" key="9">
    <source>
        <dbReference type="SAM" id="MobiDB-lite"/>
    </source>
</evidence>
<feature type="region of interest" description="Disordered" evidence="9">
    <location>
        <begin position="340"/>
        <end position="373"/>
    </location>
</feature>
<dbReference type="SUPFAM" id="SSF52156">
    <property type="entry name" value="Initiation factor IF2/eIF5b, domain 3"/>
    <property type="match status" value="1"/>
</dbReference>
<dbReference type="InterPro" id="IPR009000">
    <property type="entry name" value="Transl_B-barrel_sf"/>
</dbReference>
<dbReference type="NCBIfam" id="TIGR00487">
    <property type="entry name" value="IF-2"/>
    <property type="match status" value="1"/>
</dbReference>
<feature type="compositionally biased region" description="Basic residues" evidence="9">
    <location>
        <begin position="347"/>
        <end position="356"/>
    </location>
</feature>
<dbReference type="CDD" id="cd03692">
    <property type="entry name" value="mtIF2_IVc"/>
    <property type="match status" value="1"/>
</dbReference>
<evidence type="ECO:0000256" key="2">
    <source>
        <dbReference type="ARBA" id="ARBA00020675"/>
    </source>
</evidence>
<dbReference type="FunFam" id="2.40.30.10:FF:000008">
    <property type="entry name" value="Translation initiation factor IF-2"/>
    <property type="match status" value="1"/>
</dbReference>
<dbReference type="STRING" id="178356.SAMN05216269_101389"/>
<dbReference type="InterPro" id="IPR027417">
    <property type="entry name" value="P-loop_NTPase"/>
</dbReference>
<dbReference type="GO" id="GO:0005737">
    <property type="term" value="C:cytoplasm"/>
    <property type="evidence" value="ECO:0007669"/>
    <property type="project" value="UniProtKB-SubCell"/>
</dbReference>
<dbReference type="Pfam" id="PF00009">
    <property type="entry name" value="GTP_EFTU"/>
    <property type="match status" value="1"/>
</dbReference>
<evidence type="ECO:0000256" key="7">
    <source>
        <dbReference type="HAMAP-Rule" id="MF_00100"/>
    </source>
</evidence>
<reference evidence="12" key="1">
    <citation type="submission" date="2016-11" db="EMBL/GenBank/DDBJ databases">
        <authorList>
            <person name="Varghese N."/>
            <person name="Submissions S."/>
        </authorList>
    </citation>
    <scope>NUCLEOTIDE SEQUENCE [LARGE SCALE GENOMIC DNA]</scope>
    <source>
        <strain evidence="12">CGMCC 1.2749</strain>
    </source>
</reference>
<dbReference type="InterPro" id="IPR000795">
    <property type="entry name" value="T_Tr_GTP-bd_dom"/>
</dbReference>
<comment type="caution">
    <text evidence="7">Lacks conserved residue(s) required for the propagation of feature annotation.</text>
</comment>
<keyword evidence="6 7" id="KW-0342">GTP-binding</keyword>
<protein>
    <recommendedName>
        <fullName evidence="2 7">Translation initiation factor IF-2</fullName>
    </recommendedName>
</protein>
<name>A0A1M7E9J2_9FLAO</name>
<dbReference type="Pfam" id="PF04760">
    <property type="entry name" value="IF2_N"/>
    <property type="match status" value="1"/>
</dbReference>
<dbReference type="InterPro" id="IPR044145">
    <property type="entry name" value="IF2_II"/>
</dbReference>
<feature type="compositionally biased region" description="Pro residues" evidence="9">
    <location>
        <begin position="273"/>
        <end position="288"/>
    </location>
</feature>
<dbReference type="FunFam" id="3.40.50.10050:FF:000001">
    <property type="entry name" value="Translation initiation factor IF-2"/>
    <property type="match status" value="1"/>
</dbReference>
<dbReference type="OrthoDB" id="9811804at2"/>
<evidence type="ECO:0000256" key="3">
    <source>
        <dbReference type="ARBA" id="ARBA00022540"/>
    </source>
</evidence>
<dbReference type="AlphaFoldDB" id="A0A1M7E9J2"/>
<dbReference type="RefSeq" id="WP_073204476.1">
    <property type="nucleotide sequence ID" value="NZ_FRCL01000001.1"/>
</dbReference>